<dbReference type="EMBL" id="BARW01009975">
    <property type="protein sequence ID" value="GAI86224.1"/>
    <property type="molecule type" value="Genomic_DNA"/>
</dbReference>
<name>X1U1P9_9ZZZZ</name>
<comment type="caution">
    <text evidence="1">The sequence shown here is derived from an EMBL/GenBank/DDBJ whole genome shotgun (WGS) entry which is preliminary data.</text>
</comment>
<organism evidence="1">
    <name type="scientific">marine sediment metagenome</name>
    <dbReference type="NCBI Taxonomy" id="412755"/>
    <lineage>
        <taxon>unclassified sequences</taxon>
        <taxon>metagenomes</taxon>
        <taxon>ecological metagenomes</taxon>
    </lineage>
</organism>
<gene>
    <name evidence="1" type="ORF">S12H4_19835</name>
</gene>
<protein>
    <recommendedName>
        <fullName evidence="2">PIN domain-containing protein</fullName>
    </recommendedName>
</protein>
<reference evidence="1" key="1">
    <citation type="journal article" date="2014" name="Front. Microbiol.">
        <title>High frequency of phylogenetically diverse reductive dehalogenase-homologous genes in deep subseafloor sedimentary metagenomes.</title>
        <authorList>
            <person name="Kawai M."/>
            <person name="Futagami T."/>
            <person name="Toyoda A."/>
            <person name="Takaki Y."/>
            <person name="Nishi S."/>
            <person name="Hori S."/>
            <person name="Arai W."/>
            <person name="Tsubouchi T."/>
            <person name="Morono Y."/>
            <person name="Uchiyama I."/>
            <person name="Ito T."/>
            <person name="Fujiyama A."/>
            <person name="Inagaki F."/>
            <person name="Takami H."/>
        </authorList>
    </citation>
    <scope>NUCLEOTIDE SEQUENCE</scope>
    <source>
        <strain evidence="1">Expedition CK06-06</strain>
    </source>
</reference>
<accession>X1U1P9</accession>
<dbReference type="AlphaFoldDB" id="X1U1P9"/>
<evidence type="ECO:0000313" key="1">
    <source>
        <dbReference type="EMBL" id="GAI86224.1"/>
    </source>
</evidence>
<feature type="non-terminal residue" evidence="1">
    <location>
        <position position="1"/>
    </location>
</feature>
<evidence type="ECO:0008006" key="2">
    <source>
        <dbReference type="Google" id="ProtNLM"/>
    </source>
</evidence>
<sequence>EQLGNWVYACTPHLWNELNAGKPTREQRKSYPLLLEAWRESSWTEAFPLEEREVSRVENSLKILNISHPDDRRHLAEAIVLNASWFLTNDKEVIKKCTGKDLPLRVARPSECLDEISVGLFLR</sequence>
<proteinExistence type="predicted"/>